<sequence length="520" mass="60280">MAVVGYVEILVAALCFLLVRHWRLHRNTVITVWPVVGMLPDILRNVPRMHEYIDEVIKRGGGTIEIKGPWLTNLDFLGTNDPLNVRHIFNQSFEKYPKGPEFKIIFEPLGDGIFNSDSDLWKDQRKMFQLLTGQTKFVTYMEKTIQRKVINGLLPVLDHVSTTQIQVDLQDVFQRLTFDNICLLVLGFDPLCLSIDFPKVEHEKALDEIEEIFFHRHVIPEIWWKLQKWLQIGKEKNLPRAVKVLDDFIYKCISLKRREITSRNSRIKEETDFDLLTSYIEEEEKQKQMGCFTDSDKFLRDTALNLMVAGRDTIGATLTWFFWLVSKHPCVETKILEEMKEKLQVVKHEDDDHIISLGAEEVRKLVYLHAALCETLRLYPPVPINHKCPTQADTLPSGHHIKANQRILFSFYSMGRREEIWGKDCSEFKPERWISDDGGIVYVPSYKFTAFNTGPRTCLGKDMGFIQMKMIAASILWNYQVKAVEEHPVIPNTSIILYMQHGLKVRVSKRCAAVGSQIKG</sequence>
<evidence type="ECO:0000313" key="10">
    <source>
        <dbReference type="Proteomes" id="UP001652623"/>
    </source>
</evidence>
<dbReference type="FunCoup" id="A0A6P3YR21">
    <property type="interactions" value="209"/>
</dbReference>
<comment type="similarity">
    <text evidence="2 9">Belongs to the cytochrome P450 family.</text>
</comment>
<proteinExistence type="inferred from homology"/>
<dbReference type="InterPro" id="IPR017972">
    <property type="entry name" value="Cyt_P450_CS"/>
</dbReference>
<evidence type="ECO:0000313" key="11">
    <source>
        <dbReference type="RefSeq" id="XP_015866209.3"/>
    </source>
</evidence>
<keyword evidence="5 9" id="KW-0560">Oxidoreductase</keyword>
<keyword evidence="4 8" id="KW-0479">Metal-binding</keyword>
<dbReference type="GO" id="GO:0020037">
    <property type="term" value="F:heme binding"/>
    <property type="evidence" value="ECO:0007669"/>
    <property type="project" value="InterPro"/>
</dbReference>
<evidence type="ECO:0000256" key="5">
    <source>
        <dbReference type="ARBA" id="ARBA00023002"/>
    </source>
</evidence>
<evidence type="ECO:0000256" key="3">
    <source>
        <dbReference type="ARBA" id="ARBA00022617"/>
    </source>
</evidence>
<dbReference type="KEGG" id="zju:107403811"/>
<dbReference type="PANTHER" id="PTHR24296">
    <property type="entry name" value="CYTOCHROME P450"/>
    <property type="match status" value="1"/>
</dbReference>
<dbReference type="SUPFAM" id="SSF48264">
    <property type="entry name" value="Cytochrome P450"/>
    <property type="match status" value="1"/>
</dbReference>
<dbReference type="PRINTS" id="PR00385">
    <property type="entry name" value="P450"/>
</dbReference>
<dbReference type="Pfam" id="PF00067">
    <property type="entry name" value="p450"/>
    <property type="match status" value="1"/>
</dbReference>
<dbReference type="InParanoid" id="A0A6P3YR21"/>
<dbReference type="InterPro" id="IPR001128">
    <property type="entry name" value="Cyt_P450"/>
</dbReference>
<dbReference type="Proteomes" id="UP001652623">
    <property type="component" value="Chromosome 4"/>
</dbReference>
<evidence type="ECO:0000256" key="8">
    <source>
        <dbReference type="PIRSR" id="PIRSR602401-1"/>
    </source>
</evidence>
<accession>A0A6P3YR21</accession>
<dbReference type="AlphaFoldDB" id="A0A6P3YR21"/>
<dbReference type="Gene3D" id="1.10.630.10">
    <property type="entry name" value="Cytochrome P450"/>
    <property type="match status" value="1"/>
</dbReference>
<evidence type="ECO:0000256" key="6">
    <source>
        <dbReference type="ARBA" id="ARBA00023004"/>
    </source>
</evidence>
<evidence type="ECO:0000256" key="4">
    <source>
        <dbReference type="ARBA" id="ARBA00022723"/>
    </source>
</evidence>
<dbReference type="PRINTS" id="PR00463">
    <property type="entry name" value="EP450I"/>
</dbReference>
<dbReference type="GO" id="GO:0004497">
    <property type="term" value="F:monooxygenase activity"/>
    <property type="evidence" value="ECO:0007669"/>
    <property type="project" value="UniProtKB-KW"/>
</dbReference>
<comment type="cofactor">
    <cofactor evidence="1 8">
        <name>heme</name>
        <dbReference type="ChEBI" id="CHEBI:30413"/>
    </cofactor>
</comment>
<dbReference type="GO" id="GO:0005506">
    <property type="term" value="F:iron ion binding"/>
    <property type="evidence" value="ECO:0007669"/>
    <property type="project" value="InterPro"/>
</dbReference>
<gene>
    <name evidence="11" type="primary">LOC107403811</name>
</gene>
<dbReference type="RefSeq" id="XP_015866209.3">
    <property type="nucleotide sequence ID" value="XM_016010723.4"/>
</dbReference>
<dbReference type="GeneID" id="107403811"/>
<organism evidence="10 11">
    <name type="scientific">Ziziphus jujuba</name>
    <name type="common">Chinese jujube</name>
    <name type="synonym">Ziziphus sativa</name>
    <dbReference type="NCBI Taxonomy" id="326968"/>
    <lineage>
        <taxon>Eukaryota</taxon>
        <taxon>Viridiplantae</taxon>
        <taxon>Streptophyta</taxon>
        <taxon>Embryophyta</taxon>
        <taxon>Tracheophyta</taxon>
        <taxon>Spermatophyta</taxon>
        <taxon>Magnoliopsida</taxon>
        <taxon>eudicotyledons</taxon>
        <taxon>Gunneridae</taxon>
        <taxon>Pentapetalae</taxon>
        <taxon>rosids</taxon>
        <taxon>fabids</taxon>
        <taxon>Rosales</taxon>
        <taxon>Rhamnaceae</taxon>
        <taxon>Paliureae</taxon>
        <taxon>Ziziphus</taxon>
    </lineage>
</organism>
<keyword evidence="7 9" id="KW-0503">Monooxygenase</keyword>
<feature type="binding site" description="axial binding residue" evidence="8">
    <location>
        <position position="458"/>
    </location>
    <ligand>
        <name>heme</name>
        <dbReference type="ChEBI" id="CHEBI:30413"/>
    </ligand>
    <ligandPart>
        <name>Fe</name>
        <dbReference type="ChEBI" id="CHEBI:18248"/>
    </ligandPart>
</feature>
<keyword evidence="6 8" id="KW-0408">Iron</keyword>
<protein>
    <submittedName>
        <fullName evidence="11">Alkane hydroxylase MAH1-like</fullName>
    </submittedName>
</protein>
<reference evidence="11" key="1">
    <citation type="submission" date="2025-08" db="UniProtKB">
        <authorList>
            <consortium name="RefSeq"/>
        </authorList>
    </citation>
    <scope>IDENTIFICATION</scope>
    <source>
        <tissue evidence="11">Seedling</tissue>
    </source>
</reference>
<evidence type="ECO:0000256" key="9">
    <source>
        <dbReference type="RuleBase" id="RU000461"/>
    </source>
</evidence>
<evidence type="ECO:0000256" key="2">
    <source>
        <dbReference type="ARBA" id="ARBA00010617"/>
    </source>
</evidence>
<keyword evidence="3 8" id="KW-0349">Heme</keyword>
<name>A0A6P3YR21_ZIZJJ</name>
<dbReference type="InterPro" id="IPR036396">
    <property type="entry name" value="Cyt_P450_sf"/>
</dbReference>
<dbReference type="PROSITE" id="PS00086">
    <property type="entry name" value="CYTOCHROME_P450"/>
    <property type="match status" value="1"/>
</dbReference>
<dbReference type="InterPro" id="IPR002401">
    <property type="entry name" value="Cyt_P450_E_grp-I"/>
</dbReference>
<dbReference type="GO" id="GO:0016705">
    <property type="term" value="F:oxidoreductase activity, acting on paired donors, with incorporation or reduction of molecular oxygen"/>
    <property type="evidence" value="ECO:0007669"/>
    <property type="project" value="InterPro"/>
</dbReference>
<evidence type="ECO:0000256" key="1">
    <source>
        <dbReference type="ARBA" id="ARBA00001971"/>
    </source>
</evidence>
<evidence type="ECO:0000256" key="7">
    <source>
        <dbReference type="ARBA" id="ARBA00023033"/>
    </source>
</evidence>
<dbReference type="CDD" id="cd11064">
    <property type="entry name" value="CYP86A"/>
    <property type="match status" value="1"/>
</dbReference>
<dbReference type="GO" id="GO:0006629">
    <property type="term" value="P:lipid metabolic process"/>
    <property type="evidence" value="ECO:0007669"/>
    <property type="project" value="UniProtKB-ARBA"/>
</dbReference>
<keyword evidence="10" id="KW-1185">Reference proteome</keyword>